<organism evidence="1 2">
    <name type="scientific">Falsihalocynthiibacter arcticus</name>
    <dbReference type="NCBI Taxonomy" id="1579316"/>
    <lineage>
        <taxon>Bacteria</taxon>
        <taxon>Pseudomonadati</taxon>
        <taxon>Pseudomonadota</taxon>
        <taxon>Alphaproteobacteria</taxon>
        <taxon>Rhodobacterales</taxon>
        <taxon>Roseobacteraceae</taxon>
        <taxon>Falsihalocynthiibacter</taxon>
    </lineage>
</organism>
<reference evidence="1 2" key="1">
    <citation type="submission" date="2016-02" db="EMBL/GenBank/DDBJ databases">
        <title>Complete genome sequence of Halocynthiibacter arcticus PAMC 20958t from arctic marine sediment.</title>
        <authorList>
            <person name="Lee Y.M."/>
            <person name="Baek K."/>
            <person name="Lee H.K."/>
            <person name="Shin S.C."/>
        </authorList>
    </citation>
    <scope>NUCLEOTIDE SEQUENCE [LARGE SCALE GENOMIC DNA]</scope>
    <source>
        <strain evidence="1">PAMC 20958</strain>
    </source>
</reference>
<keyword evidence="2" id="KW-1185">Reference proteome</keyword>
<dbReference type="EMBL" id="CP014327">
    <property type="protein sequence ID" value="AML52483.1"/>
    <property type="molecule type" value="Genomic_DNA"/>
</dbReference>
<proteinExistence type="predicted"/>
<dbReference type="KEGG" id="hat:RC74_15455"/>
<name>A0A126V2G1_9RHOB</name>
<dbReference type="RefSeq" id="WP_039002165.1">
    <property type="nucleotide sequence ID" value="NZ_CP014327.1"/>
</dbReference>
<sequence>MQNDAGTTCPGWHKTDTLETPFVPTNKNKKFFAKALGKKFTGVLIGTAQKGDLAGRFSFEAGIYNELQKHSARLVGRYPARWANVAPQKLKICSELGFEMERFLNKLSVHFSKLPTLYSTASGPCLSSTTARSEVKKIGSKSSVRRQVNSSETVDLVPPPLYNKDHALLCSYKGSTALLQETNRKPDTASFGKQTSSALKNSTALKVGVQSLLVNAARRGFNLGFPLNTLLTVRLRQFVEIEGTPFKRLSELEQVCLTSAPAGQI</sequence>
<gene>
    <name evidence="1" type="ORF">RC74_15455</name>
</gene>
<evidence type="ECO:0000313" key="1">
    <source>
        <dbReference type="EMBL" id="AML52483.1"/>
    </source>
</evidence>
<protein>
    <submittedName>
        <fullName evidence="1">Uncharacterized protein</fullName>
    </submittedName>
</protein>
<dbReference type="OrthoDB" id="7818014at2"/>
<evidence type="ECO:0000313" key="2">
    <source>
        <dbReference type="Proteomes" id="UP000070371"/>
    </source>
</evidence>
<dbReference type="Proteomes" id="UP000070371">
    <property type="component" value="Chromosome"/>
</dbReference>
<accession>A0A126V2G1</accession>
<dbReference type="AlphaFoldDB" id="A0A126V2G1"/>